<proteinExistence type="predicted"/>
<name>A0ABS4TSZ9_9PSEU</name>
<reference evidence="1 2" key="1">
    <citation type="submission" date="2021-03" db="EMBL/GenBank/DDBJ databases">
        <title>Sequencing the genomes of 1000 actinobacteria strains.</title>
        <authorList>
            <person name="Klenk H.-P."/>
        </authorList>
    </citation>
    <scope>NUCLEOTIDE SEQUENCE [LARGE SCALE GENOMIC DNA]</scope>
    <source>
        <strain evidence="1 2">DSM 46670</strain>
    </source>
</reference>
<dbReference type="EMBL" id="JAGINW010000001">
    <property type="protein sequence ID" value="MBP2327526.1"/>
    <property type="molecule type" value="Genomic_DNA"/>
</dbReference>
<dbReference type="RefSeq" id="WP_209644461.1">
    <property type="nucleotide sequence ID" value="NZ_JAGINW010000001.1"/>
</dbReference>
<sequence length="82" mass="8582">MSDGAVHKLVVAISLVSGRLTVGLDTAGLDRAEFYLDGHRVDCLALHGEPMTTTVTGVHPGQDFRVVAFAGGRPAAAHRLTT</sequence>
<evidence type="ECO:0000313" key="1">
    <source>
        <dbReference type="EMBL" id="MBP2327526.1"/>
    </source>
</evidence>
<keyword evidence="2" id="KW-1185">Reference proteome</keyword>
<comment type="caution">
    <text evidence="1">The sequence shown here is derived from an EMBL/GenBank/DDBJ whole genome shotgun (WGS) entry which is preliminary data.</text>
</comment>
<organism evidence="1 2">
    <name type="scientific">Kibdelosporangium banguiense</name>
    <dbReference type="NCBI Taxonomy" id="1365924"/>
    <lineage>
        <taxon>Bacteria</taxon>
        <taxon>Bacillati</taxon>
        <taxon>Actinomycetota</taxon>
        <taxon>Actinomycetes</taxon>
        <taxon>Pseudonocardiales</taxon>
        <taxon>Pseudonocardiaceae</taxon>
        <taxon>Kibdelosporangium</taxon>
    </lineage>
</organism>
<accession>A0ABS4TSZ9</accession>
<gene>
    <name evidence="1" type="ORF">JOF56_007911</name>
</gene>
<protein>
    <submittedName>
        <fullName evidence="1">Uncharacterized protein</fullName>
    </submittedName>
</protein>
<dbReference type="Proteomes" id="UP001519332">
    <property type="component" value="Unassembled WGS sequence"/>
</dbReference>
<evidence type="ECO:0000313" key="2">
    <source>
        <dbReference type="Proteomes" id="UP001519332"/>
    </source>
</evidence>